<evidence type="ECO:0000256" key="1">
    <source>
        <dbReference type="SAM" id="MobiDB-lite"/>
    </source>
</evidence>
<gene>
    <name evidence="3" type="ORF">BCV70DRAFT_216195</name>
</gene>
<dbReference type="InterPro" id="IPR000253">
    <property type="entry name" value="FHA_dom"/>
</dbReference>
<reference evidence="3 4" key="1">
    <citation type="journal article" date="2018" name="Mol. Biol. Evol.">
        <title>Broad Genomic Sampling Reveals a Smut Pathogenic Ancestry of the Fungal Clade Ustilaginomycotina.</title>
        <authorList>
            <person name="Kijpornyongpan T."/>
            <person name="Mondo S.J."/>
            <person name="Barry K."/>
            <person name="Sandor L."/>
            <person name="Lee J."/>
            <person name="Lipzen A."/>
            <person name="Pangilinan J."/>
            <person name="LaButti K."/>
            <person name="Hainaut M."/>
            <person name="Henrissat B."/>
            <person name="Grigoriev I.V."/>
            <person name="Spatafora J.W."/>
            <person name="Aime M.C."/>
        </authorList>
    </citation>
    <scope>NUCLEOTIDE SEQUENCE [LARGE SCALE GENOMIC DNA]</scope>
    <source>
        <strain evidence="3 4">MCA 3645</strain>
    </source>
</reference>
<dbReference type="SUPFAM" id="SSF49879">
    <property type="entry name" value="SMAD/FHA domain"/>
    <property type="match status" value="1"/>
</dbReference>
<dbReference type="PANTHER" id="PTHR23308">
    <property type="entry name" value="NUCLEAR INHIBITOR OF PROTEIN PHOSPHATASE-1"/>
    <property type="match status" value="1"/>
</dbReference>
<dbReference type="SMART" id="SM00240">
    <property type="entry name" value="FHA"/>
    <property type="match status" value="1"/>
</dbReference>
<accession>A0A317XSH1</accession>
<dbReference type="Pfam" id="PF00498">
    <property type="entry name" value="FHA"/>
    <property type="match status" value="1"/>
</dbReference>
<dbReference type="Gene3D" id="2.60.200.20">
    <property type="match status" value="1"/>
</dbReference>
<dbReference type="AlphaFoldDB" id="A0A317XSH1"/>
<dbReference type="InterPro" id="IPR050923">
    <property type="entry name" value="Cell_Proc_Reg/RNA_Proc"/>
</dbReference>
<organism evidence="3 4">
    <name type="scientific">Testicularia cyperi</name>
    <dbReference type="NCBI Taxonomy" id="1882483"/>
    <lineage>
        <taxon>Eukaryota</taxon>
        <taxon>Fungi</taxon>
        <taxon>Dikarya</taxon>
        <taxon>Basidiomycota</taxon>
        <taxon>Ustilaginomycotina</taxon>
        <taxon>Ustilaginomycetes</taxon>
        <taxon>Ustilaginales</taxon>
        <taxon>Anthracoideaceae</taxon>
        <taxon>Testicularia</taxon>
    </lineage>
</organism>
<evidence type="ECO:0000313" key="3">
    <source>
        <dbReference type="EMBL" id="PWZ00848.1"/>
    </source>
</evidence>
<dbReference type="Proteomes" id="UP000246740">
    <property type="component" value="Unassembled WGS sequence"/>
</dbReference>
<feature type="domain" description="FHA" evidence="2">
    <location>
        <begin position="81"/>
        <end position="144"/>
    </location>
</feature>
<keyword evidence="4" id="KW-1185">Reference proteome</keyword>
<name>A0A317XSH1_9BASI</name>
<proteinExistence type="predicted"/>
<evidence type="ECO:0000313" key="4">
    <source>
        <dbReference type="Proteomes" id="UP000246740"/>
    </source>
</evidence>
<sequence length="175" mass="19690">MFGEALAEIPAGIAEPQDTDENAPDFRPSGRLAAESNSKNGVALKYHEPHEARKPKKPWRMYIFEGGKEQEMLVLGAQSAYLLGRDHTVVDVPLDHASCSKQHAVIQFRQTIETNEFGDKKKRVRPYLIDLDSANGCEVNDQEIPQTRYYELKSGDTVRFGASSREYVMLDESMA</sequence>
<dbReference type="PROSITE" id="PS50006">
    <property type="entry name" value="FHA_DOMAIN"/>
    <property type="match status" value="1"/>
</dbReference>
<dbReference type="EMBL" id="KZ819191">
    <property type="protein sequence ID" value="PWZ00848.1"/>
    <property type="molecule type" value="Genomic_DNA"/>
</dbReference>
<dbReference type="STRING" id="1882483.A0A317XSH1"/>
<dbReference type="InterPro" id="IPR008984">
    <property type="entry name" value="SMAD_FHA_dom_sf"/>
</dbReference>
<protein>
    <submittedName>
        <fullName evidence="3">SMAD/FHA domain-containing protein</fullName>
    </submittedName>
</protein>
<evidence type="ECO:0000259" key="2">
    <source>
        <dbReference type="PROSITE" id="PS50006"/>
    </source>
</evidence>
<dbReference type="InParanoid" id="A0A317XSH1"/>
<feature type="region of interest" description="Disordered" evidence="1">
    <location>
        <begin position="1"/>
        <end position="43"/>
    </location>
</feature>
<dbReference type="OrthoDB" id="444265at2759"/>